<evidence type="ECO:0000313" key="2">
    <source>
        <dbReference type="EMBL" id="MCB5195336.1"/>
    </source>
</evidence>
<dbReference type="EMBL" id="JAJAWG010000001">
    <property type="protein sequence ID" value="MCB5195336.1"/>
    <property type="molecule type" value="Genomic_DNA"/>
</dbReference>
<organism evidence="2 3">
    <name type="scientific">Deefgea salmonis</name>
    <dbReference type="NCBI Taxonomy" id="2875502"/>
    <lineage>
        <taxon>Bacteria</taxon>
        <taxon>Pseudomonadati</taxon>
        <taxon>Pseudomonadota</taxon>
        <taxon>Betaproteobacteria</taxon>
        <taxon>Neisseriales</taxon>
        <taxon>Chitinibacteraceae</taxon>
        <taxon>Deefgea</taxon>
    </lineage>
</organism>
<feature type="transmembrane region" description="Helical" evidence="1">
    <location>
        <begin position="55"/>
        <end position="71"/>
    </location>
</feature>
<sequence length="181" mass="20168">MKKTLTLISGLLMLLYPLLVYFSLGQVSPSTLAFGLVLLALIRGASAIKTPGMPLQVAILLALAGILYIQGNVAWLRYYPVLINLTMLTVFAYSLWRGPSVIERLARLSEPNLPAAGVAYTRKVTQVWCGFFMLNGSIALWTARFASWDHWTLYNGGIAYLLMGTLMAGEWILRQRIRTKQ</sequence>
<keyword evidence="3" id="KW-1185">Reference proteome</keyword>
<dbReference type="Proteomes" id="UP001198034">
    <property type="component" value="Unassembled WGS sequence"/>
</dbReference>
<dbReference type="RefSeq" id="WP_226763129.1">
    <property type="nucleotide sequence ID" value="NZ_JAJAWG010000001.1"/>
</dbReference>
<reference evidence="2 3" key="1">
    <citation type="submission" date="2021-10" db="EMBL/GenBank/DDBJ databases">
        <authorList>
            <person name="Chen M."/>
        </authorList>
    </citation>
    <scope>NUCLEOTIDE SEQUENCE [LARGE SCALE GENOMIC DNA]</scope>
    <source>
        <strain evidence="2 3">H3-26</strain>
    </source>
</reference>
<name>A0ABS8BIE9_9NEIS</name>
<evidence type="ECO:0008006" key="4">
    <source>
        <dbReference type="Google" id="ProtNLM"/>
    </source>
</evidence>
<accession>A0ABS8BIE9</accession>
<proteinExistence type="predicted"/>
<feature type="transmembrane region" description="Helical" evidence="1">
    <location>
        <begin position="77"/>
        <end position="96"/>
    </location>
</feature>
<keyword evidence="1" id="KW-0812">Transmembrane</keyword>
<keyword evidence="1" id="KW-1133">Transmembrane helix</keyword>
<feature type="transmembrane region" description="Helical" evidence="1">
    <location>
        <begin position="7"/>
        <end position="24"/>
    </location>
</feature>
<comment type="caution">
    <text evidence="2">The sequence shown here is derived from an EMBL/GenBank/DDBJ whole genome shotgun (WGS) entry which is preliminary data.</text>
</comment>
<evidence type="ECO:0000256" key="1">
    <source>
        <dbReference type="SAM" id="Phobius"/>
    </source>
</evidence>
<evidence type="ECO:0000313" key="3">
    <source>
        <dbReference type="Proteomes" id="UP001198034"/>
    </source>
</evidence>
<protein>
    <recommendedName>
        <fullName evidence="4">DNA gyrase subunit B</fullName>
    </recommendedName>
</protein>
<feature type="transmembrane region" description="Helical" evidence="1">
    <location>
        <begin position="153"/>
        <end position="173"/>
    </location>
</feature>
<keyword evidence="1" id="KW-0472">Membrane</keyword>
<gene>
    <name evidence="2" type="ORF">LG219_03395</name>
</gene>